<evidence type="ECO:0000256" key="1">
    <source>
        <dbReference type="ARBA" id="ARBA00004651"/>
    </source>
</evidence>
<dbReference type="PROSITE" id="PS50111">
    <property type="entry name" value="CHEMOTAXIS_TRANSDUC_2"/>
    <property type="match status" value="1"/>
</dbReference>
<dbReference type="CDD" id="cd11386">
    <property type="entry name" value="MCP_signal"/>
    <property type="match status" value="1"/>
</dbReference>
<keyword evidence="3" id="KW-0145">Chemotaxis</keyword>
<dbReference type="InterPro" id="IPR003660">
    <property type="entry name" value="HAMP_dom"/>
</dbReference>
<feature type="domain" description="HAMP" evidence="12">
    <location>
        <begin position="317"/>
        <end position="376"/>
    </location>
</feature>
<dbReference type="Pfam" id="PF00015">
    <property type="entry name" value="MCPsignal"/>
    <property type="match status" value="1"/>
</dbReference>
<keyword evidence="7 9" id="KW-0807">Transducer</keyword>
<dbReference type="InterPro" id="IPR004089">
    <property type="entry name" value="MCPsignal_dom"/>
</dbReference>
<dbReference type="HOGENOM" id="CLU_000445_107_19_0"/>
<dbReference type="OrthoDB" id="1605at2"/>
<dbReference type="CDD" id="cd12913">
    <property type="entry name" value="PDC1_MCP_like"/>
    <property type="match status" value="1"/>
</dbReference>
<evidence type="ECO:0000256" key="5">
    <source>
        <dbReference type="ARBA" id="ARBA00022989"/>
    </source>
</evidence>
<comment type="subcellular location">
    <subcellularLocation>
        <location evidence="1">Cell membrane</location>
        <topology evidence="1">Multi-pass membrane protein</topology>
    </subcellularLocation>
</comment>
<proteinExistence type="inferred from homology"/>
<accession>H0UPF6</accession>
<dbReference type="PROSITE" id="PS50885">
    <property type="entry name" value="HAMP"/>
    <property type="match status" value="1"/>
</dbReference>
<comment type="similarity">
    <text evidence="8">Belongs to the methyl-accepting chemotaxis (MCP) protein family.</text>
</comment>
<dbReference type="GO" id="GO:0006935">
    <property type="term" value="P:chemotaxis"/>
    <property type="evidence" value="ECO:0007669"/>
    <property type="project" value="UniProtKB-KW"/>
</dbReference>
<organism evidence="13 14">
    <name type="scientific">Thermanaerovibrio velox DSM 12556</name>
    <dbReference type="NCBI Taxonomy" id="926567"/>
    <lineage>
        <taxon>Bacteria</taxon>
        <taxon>Thermotogati</taxon>
        <taxon>Synergistota</taxon>
        <taxon>Synergistia</taxon>
        <taxon>Synergistales</taxon>
        <taxon>Synergistaceae</taxon>
        <taxon>Thermanaerovibrio</taxon>
    </lineage>
</organism>
<evidence type="ECO:0000259" key="11">
    <source>
        <dbReference type="PROSITE" id="PS50111"/>
    </source>
</evidence>
<dbReference type="Gene3D" id="3.30.450.20">
    <property type="entry name" value="PAS domain"/>
    <property type="match status" value="2"/>
</dbReference>
<name>H0UPF6_9BACT</name>
<evidence type="ECO:0000256" key="9">
    <source>
        <dbReference type="PROSITE-ProRule" id="PRU00284"/>
    </source>
</evidence>
<evidence type="ECO:0000256" key="6">
    <source>
        <dbReference type="ARBA" id="ARBA00023136"/>
    </source>
</evidence>
<dbReference type="InterPro" id="IPR033479">
    <property type="entry name" value="dCache_1"/>
</dbReference>
<sequence>MRLKDFSLARKMFFLAAGVTGLLAAMILTVAHQSYSMFNQQVNSLGMELIKSRADEVDRYFDGIWGIVNTSAGTAQHLIESEGKTQDSDLEPSFGAIYDKVKADPNILDVYMGLESSGKLASGSHWEEPQDYDSRKRPWYEDVLKANGPVITEPYVDPDTKEVVITLAVPVKGKDGRMLGVVAADLMLKSLSETITSYTILGKGNGFLTTSQGTLVCDPNKDLIMKENITKASSMITPELAEAGRKMISGGLGFVDYKFQGEGRRTFYAPTKSGFILGVVFPSSELNAMVRSLAMRQLVMGIFTLVLVAGMLWGLSKSIVEPVRRITRALAKLGSLDLTRDPEEDWLKEAGRSNTEVGQMALSAVTLQEALRHAIGDIAQESDRAASAAENLAALSEEQVASVEEIKASIDQVASLMESNSAALQETNAGIEEVSSGAQQAANSATDGAEAASRMSVLSEQTVRQVEEVVKAIAGVGEESQRTFDRIQKVAESVSSISGFVNTIRSIADQTNLLALNAAIEAARAGEAGRGFAVVAEEVRKLAEESAMAAKEVEDLIAPLQANTEESLRATEQSKRSMEDTVRRAHEAMDRLSEVLDQIKVINDAMQNIAATSEEQAAAAQEIAQGIDNATQGTINVVNTVEVIRHSTEETARASEAVAQEAQTLSHTADKLKGLVSKFRYGEAGLSLGPGKL</sequence>
<dbReference type="Proteomes" id="UP000005730">
    <property type="component" value="Chromosome"/>
</dbReference>
<dbReference type="PANTHER" id="PTHR32089:SF112">
    <property type="entry name" value="LYSOZYME-LIKE PROTEIN-RELATED"/>
    <property type="match status" value="1"/>
</dbReference>
<dbReference type="EMBL" id="CM001377">
    <property type="protein sequence ID" value="EHM10587.1"/>
    <property type="molecule type" value="Genomic_DNA"/>
</dbReference>
<gene>
    <name evidence="13" type="ORF">TheveDRAFT_1469</name>
</gene>
<evidence type="ECO:0000313" key="14">
    <source>
        <dbReference type="Proteomes" id="UP000005730"/>
    </source>
</evidence>
<keyword evidence="6 10" id="KW-0472">Membrane</keyword>
<evidence type="ECO:0000256" key="10">
    <source>
        <dbReference type="SAM" id="Phobius"/>
    </source>
</evidence>
<dbReference type="eggNOG" id="COG0840">
    <property type="taxonomic scope" value="Bacteria"/>
</dbReference>
<dbReference type="AlphaFoldDB" id="H0UPF6"/>
<dbReference type="Gene3D" id="1.10.287.950">
    <property type="entry name" value="Methyl-accepting chemotaxis protein"/>
    <property type="match status" value="1"/>
</dbReference>
<feature type="transmembrane region" description="Helical" evidence="10">
    <location>
        <begin position="12"/>
        <end position="31"/>
    </location>
</feature>
<keyword evidence="4 10" id="KW-0812">Transmembrane</keyword>
<keyword evidence="14" id="KW-1185">Reference proteome</keyword>
<protein>
    <submittedName>
        <fullName evidence="13">Methyl-accepting chemotaxis protein</fullName>
    </submittedName>
</protein>
<dbReference type="STRING" id="926567.TheveDRAFT_1469"/>
<dbReference type="Pfam" id="PF02743">
    <property type="entry name" value="dCache_1"/>
    <property type="match status" value="1"/>
</dbReference>
<evidence type="ECO:0000256" key="7">
    <source>
        <dbReference type="ARBA" id="ARBA00023224"/>
    </source>
</evidence>
<dbReference type="PANTHER" id="PTHR32089">
    <property type="entry name" value="METHYL-ACCEPTING CHEMOTAXIS PROTEIN MCPB"/>
    <property type="match status" value="1"/>
</dbReference>
<reference evidence="13 14" key="1">
    <citation type="submission" date="2011-10" db="EMBL/GenBank/DDBJ databases">
        <title>The Noncontiguous Finished genome of Thermanaerovibrio velox DSM 12556.</title>
        <authorList>
            <consortium name="US DOE Joint Genome Institute (JGI-PGF)"/>
            <person name="Lucas S."/>
            <person name="Copeland A."/>
            <person name="Lapidus A."/>
            <person name="Glavina del Rio T."/>
            <person name="Dalin E."/>
            <person name="Tice H."/>
            <person name="Bruce D."/>
            <person name="Goodwin L."/>
            <person name="Pitluck S."/>
            <person name="Peters L."/>
            <person name="Mikhailova N."/>
            <person name="Teshima H."/>
            <person name="Kyrpides N."/>
            <person name="Mavromatis K."/>
            <person name="Ivanova N."/>
            <person name="Markowitz V."/>
            <person name="Cheng J.-F."/>
            <person name="Hugenholtz P."/>
            <person name="Woyke T."/>
            <person name="Wu D."/>
            <person name="Spring S."/>
            <person name="Brambilla E.-M."/>
            <person name="Klenk H.-P."/>
            <person name="Eisen J.A."/>
        </authorList>
    </citation>
    <scope>NUCLEOTIDE SEQUENCE [LARGE SCALE GENOMIC DNA]</scope>
    <source>
        <strain evidence="13 14">DSM 12556</strain>
    </source>
</reference>
<dbReference type="InterPro" id="IPR029151">
    <property type="entry name" value="Sensor-like_sf"/>
</dbReference>
<evidence type="ECO:0000313" key="13">
    <source>
        <dbReference type="EMBL" id="EHM10587.1"/>
    </source>
</evidence>
<dbReference type="SMART" id="SM00283">
    <property type="entry name" value="MA"/>
    <property type="match status" value="1"/>
</dbReference>
<evidence type="ECO:0000256" key="8">
    <source>
        <dbReference type="ARBA" id="ARBA00029447"/>
    </source>
</evidence>
<dbReference type="CDD" id="cd12912">
    <property type="entry name" value="PDC2_MCP_like"/>
    <property type="match status" value="1"/>
</dbReference>
<evidence type="ECO:0000259" key="12">
    <source>
        <dbReference type="PROSITE" id="PS50885"/>
    </source>
</evidence>
<feature type="domain" description="Methyl-accepting transducer" evidence="11">
    <location>
        <begin position="395"/>
        <end position="631"/>
    </location>
</feature>
<keyword evidence="2" id="KW-1003">Cell membrane</keyword>
<evidence type="ECO:0000256" key="3">
    <source>
        <dbReference type="ARBA" id="ARBA00022500"/>
    </source>
</evidence>
<dbReference type="SUPFAM" id="SSF103190">
    <property type="entry name" value="Sensory domain-like"/>
    <property type="match status" value="1"/>
</dbReference>
<evidence type="ECO:0000256" key="4">
    <source>
        <dbReference type="ARBA" id="ARBA00022692"/>
    </source>
</evidence>
<dbReference type="RefSeq" id="WP_006584081.1">
    <property type="nucleotide sequence ID" value="NZ_CM001377.1"/>
</dbReference>
<keyword evidence="5 10" id="KW-1133">Transmembrane helix</keyword>
<evidence type="ECO:0000256" key="2">
    <source>
        <dbReference type="ARBA" id="ARBA00022475"/>
    </source>
</evidence>
<dbReference type="GO" id="GO:0007165">
    <property type="term" value="P:signal transduction"/>
    <property type="evidence" value="ECO:0007669"/>
    <property type="project" value="UniProtKB-KW"/>
</dbReference>
<dbReference type="SUPFAM" id="SSF58104">
    <property type="entry name" value="Methyl-accepting chemotaxis protein (MCP) signaling domain"/>
    <property type="match status" value="1"/>
</dbReference>
<dbReference type="GO" id="GO:0005886">
    <property type="term" value="C:plasma membrane"/>
    <property type="evidence" value="ECO:0007669"/>
    <property type="project" value="UniProtKB-SubCell"/>
</dbReference>